<comment type="subcellular location">
    <subcellularLocation>
        <location evidence="1 6">Cell membrane</location>
        <topology evidence="1 6">Multi-pass membrane protein</topology>
    </subcellularLocation>
</comment>
<accession>A0ABV8AYX5</accession>
<dbReference type="InterPro" id="IPR022791">
    <property type="entry name" value="L-PG_synthase/AglD"/>
</dbReference>
<comment type="caution">
    <text evidence="7">The sequence shown here is derived from an EMBL/GenBank/DDBJ whole genome shotgun (WGS) entry which is preliminary data.</text>
</comment>
<keyword evidence="6" id="KW-0443">Lipid metabolism</keyword>
<name>A0ABV8AYX5_9BACI</name>
<evidence type="ECO:0000256" key="2">
    <source>
        <dbReference type="ARBA" id="ARBA00022475"/>
    </source>
</evidence>
<feature type="transmembrane region" description="Helical" evidence="6">
    <location>
        <begin position="282"/>
        <end position="305"/>
    </location>
</feature>
<reference evidence="8" key="1">
    <citation type="journal article" date="2019" name="Int. J. Syst. Evol. Microbiol.">
        <title>The Global Catalogue of Microorganisms (GCM) 10K type strain sequencing project: providing services to taxonomists for standard genome sequencing and annotation.</title>
        <authorList>
            <consortium name="The Broad Institute Genomics Platform"/>
            <consortium name="The Broad Institute Genome Sequencing Center for Infectious Disease"/>
            <person name="Wu L."/>
            <person name="Ma J."/>
        </authorList>
    </citation>
    <scope>NUCLEOTIDE SEQUENCE [LARGE SCALE GENOMIC DNA]</scope>
    <source>
        <strain evidence="8">CCUG 61889</strain>
    </source>
</reference>
<evidence type="ECO:0000313" key="8">
    <source>
        <dbReference type="Proteomes" id="UP001595752"/>
    </source>
</evidence>
<proteinExistence type="inferred from homology"/>
<feature type="transmembrane region" description="Helical" evidence="6">
    <location>
        <begin position="44"/>
        <end position="63"/>
    </location>
</feature>
<keyword evidence="6" id="KW-0808">Transferase</keyword>
<sequence>MKLIKKIIFIVGILLVLAFCYISLEAFDWSKLHFSLHSLWNHPQWLFLMTFFYTLAFLLRAIAWKMYMKGKITLSSAVVSLFYSLAINHLFPVKAGDMVRIGIIRNKNKNIAIDEAIHSVVMMRLFDMLSLIGIAAIGLYLVAGYIRFFVVPFSLLFGLGLCFCLALFVGLKKARHLGRRQFGLLRESVLTKQFPFLLVLIWLSWISEGVVVYSIANVIGCSLSAVESVWVNSMTIGGQVFQITPGGIATYETIMSGALTLIKLPLEDSYIIALTSHAYKFIYSYAAGIIALLFMPITVSQLRLWMRKKGEKQS</sequence>
<dbReference type="PANTHER" id="PTHR39087:SF2">
    <property type="entry name" value="UPF0104 MEMBRANE PROTEIN MJ1595"/>
    <property type="match status" value="1"/>
</dbReference>
<dbReference type="Pfam" id="PF03706">
    <property type="entry name" value="LPG_synthase_TM"/>
    <property type="match status" value="1"/>
</dbReference>
<evidence type="ECO:0000256" key="5">
    <source>
        <dbReference type="ARBA" id="ARBA00023136"/>
    </source>
</evidence>
<evidence type="ECO:0000256" key="6">
    <source>
        <dbReference type="RuleBase" id="RU363042"/>
    </source>
</evidence>
<keyword evidence="4 6" id="KW-1133">Transmembrane helix</keyword>
<evidence type="ECO:0000256" key="4">
    <source>
        <dbReference type="ARBA" id="ARBA00022989"/>
    </source>
</evidence>
<comment type="similarity">
    <text evidence="6">Belongs to the LPG synthase family.</text>
</comment>
<dbReference type="EMBL" id="JBHRZT010000020">
    <property type="protein sequence ID" value="MFC3883163.1"/>
    <property type="molecule type" value="Genomic_DNA"/>
</dbReference>
<evidence type="ECO:0000313" key="7">
    <source>
        <dbReference type="EMBL" id="MFC3883163.1"/>
    </source>
</evidence>
<keyword evidence="5 6" id="KW-0472">Membrane</keyword>
<keyword evidence="3 6" id="KW-0812">Transmembrane</keyword>
<comment type="function">
    <text evidence="6">Catalyzes the transfer of a lysyl group from L-lysyl-tRNA(Lys) to membrane-bound phosphatidylglycerol (PG), which produces lysylphosphatidylglycerol (LPG), a major component of the bacterial membrane with a positive net charge. LPG synthesis contributes to bacterial virulence as it is involved in the resistance mechanism against cationic antimicrobial peptides (CAMP) produces by the host's immune system (defensins, cathelicidins) and by the competing microorganisms.</text>
</comment>
<gene>
    <name evidence="6" type="primary">mprF</name>
    <name evidence="7" type="ORF">ACFOU2_06395</name>
</gene>
<dbReference type="RefSeq" id="WP_377913294.1">
    <property type="nucleotide sequence ID" value="NZ_JBHRZT010000020.1"/>
</dbReference>
<evidence type="ECO:0000256" key="3">
    <source>
        <dbReference type="ARBA" id="ARBA00022692"/>
    </source>
</evidence>
<keyword evidence="8" id="KW-1185">Reference proteome</keyword>
<keyword evidence="6" id="KW-0046">Antibiotic resistance</keyword>
<comment type="catalytic activity">
    <reaction evidence="6">
        <text>L-lysyl-tRNA(Lys) + a 1,2-diacyl-sn-glycero-3-phospho-(1'-sn-glycerol) = a 1,2-diacyl-sn-glycero-3-phospho-1'-(3'-O-L-lysyl)-sn-glycerol + tRNA(Lys)</text>
        <dbReference type="Rhea" id="RHEA:10668"/>
        <dbReference type="Rhea" id="RHEA-COMP:9696"/>
        <dbReference type="Rhea" id="RHEA-COMP:9697"/>
        <dbReference type="ChEBI" id="CHEBI:64716"/>
        <dbReference type="ChEBI" id="CHEBI:75792"/>
        <dbReference type="ChEBI" id="CHEBI:78442"/>
        <dbReference type="ChEBI" id="CHEBI:78529"/>
        <dbReference type="EC" id="2.3.2.3"/>
    </reaction>
</comment>
<feature type="transmembrane region" description="Helical" evidence="6">
    <location>
        <begin position="243"/>
        <end position="262"/>
    </location>
</feature>
<dbReference type="Proteomes" id="UP001595752">
    <property type="component" value="Unassembled WGS sequence"/>
</dbReference>
<feature type="transmembrane region" description="Helical" evidence="6">
    <location>
        <begin position="125"/>
        <end position="143"/>
    </location>
</feature>
<keyword evidence="2" id="KW-1003">Cell membrane</keyword>
<feature type="transmembrane region" description="Helical" evidence="6">
    <location>
        <begin position="7"/>
        <end position="24"/>
    </location>
</feature>
<dbReference type="EC" id="2.3.2.3" evidence="6"/>
<dbReference type="PANTHER" id="PTHR39087">
    <property type="entry name" value="UPF0104 MEMBRANE PROTEIN MJ1595"/>
    <property type="match status" value="1"/>
</dbReference>
<evidence type="ECO:0000256" key="1">
    <source>
        <dbReference type="ARBA" id="ARBA00004651"/>
    </source>
</evidence>
<protein>
    <recommendedName>
        <fullName evidence="6">Phosphatidylglycerol lysyltransferase</fullName>
        <ecNumber evidence="6">2.3.2.3</ecNumber>
    </recommendedName>
    <alternativeName>
        <fullName evidence="6">Lysylphosphatidylglycerol synthase</fullName>
    </alternativeName>
</protein>
<feature type="transmembrane region" description="Helical" evidence="6">
    <location>
        <begin position="149"/>
        <end position="171"/>
    </location>
</feature>
<organism evidence="7 8">
    <name type="scientific">Bacillus songklensis</name>
    <dbReference type="NCBI Taxonomy" id="1069116"/>
    <lineage>
        <taxon>Bacteria</taxon>
        <taxon>Bacillati</taxon>
        <taxon>Bacillota</taxon>
        <taxon>Bacilli</taxon>
        <taxon>Bacillales</taxon>
        <taxon>Bacillaceae</taxon>
        <taxon>Bacillus</taxon>
    </lineage>
</organism>